<reference evidence="3 4" key="1">
    <citation type="submission" date="2020-10" db="EMBL/GenBank/DDBJ databases">
        <title>Sequencing the genomes of 1000 actinobacteria strains.</title>
        <authorList>
            <person name="Klenk H.-P."/>
        </authorList>
    </citation>
    <scope>NUCLEOTIDE SEQUENCE [LARGE SCALE GENOMIC DNA]</scope>
    <source>
        <strain evidence="3 4">DSM 43748</strain>
    </source>
</reference>
<feature type="region of interest" description="Disordered" evidence="1">
    <location>
        <begin position="27"/>
        <end position="61"/>
    </location>
</feature>
<name>A0ABR9KIG9_9ACTN</name>
<keyword evidence="2" id="KW-0732">Signal</keyword>
<proteinExistence type="predicted"/>
<feature type="compositionally biased region" description="Basic and acidic residues" evidence="1">
    <location>
        <begin position="42"/>
        <end position="56"/>
    </location>
</feature>
<feature type="chain" id="PRO_5046462634" description="DUF4367 domain-containing protein" evidence="2">
    <location>
        <begin position="24"/>
        <end position="197"/>
    </location>
</feature>
<evidence type="ECO:0008006" key="5">
    <source>
        <dbReference type="Google" id="ProtNLM"/>
    </source>
</evidence>
<evidence type="ECO:0000313" key="4">
    <source>
        <dbReference type="Proteomes" id="UP000661607"/>
    </source>
</evidence>
<feature type="signal peptide" evidence="2">
    <location>
        <begin position="1"/>
        <end position="23"/>
    </location>
</feature>
<sequence>MKMLHKALALSVLPLVSATVVVAAPAHAGRADQPSCPTPTKADVDRSEATKHDDPPRGANALKGVRFTHLPKGFTTGQVTVNKRRGVTEYSYQWYDDRSEIDRKHRSLWVRVVCWPKARTLSQLKAAPLDLGTFSATEAAKIGGRKVLTKEGDGALGHGRYVGWVEREGVIVTVMASEPLVPQLDKIVKGIRLPETP</sequence>
<keyword evidence="4" id="KW-1185">Reference proteome</keyword>
<evidence type="ECO:0000256" key="2">
    <source>
        <dbReference type="SAM" id="SignalP"/>
    </source>
</evidence>
<protein>
    <recommendedName>
        <fullName evidence="5">DUF4367 domain-containing protein</fullName>
    </recommendedName>
</protein>
<gene>
    <name evidence="3" type="ORF">H4W81_004605</name>
</gene>
<evidence type="ECO:0000256" key="1">
    <source>
        <dbReference type="SAM" id="MobiDB-lite"/>
    </source>
</evidence>
<comment type="caution">
    <text evidence="3">The sequence shown here is derived from an EMBL/GenBank/DDBJ whole genome shotgun (WGS) entry which is preliminary data.</text>
</comment>
<dbReference type="EMBL" id="JADBEF010000001">
    <property type="protein sequence ID" value="MBE1561826.1"/>
    <property type="molecule type" value="Genomic_DNA"/>
</dbReference>
<evidence type="ECO:0000313" key="3">
    <source>
        <dbReference type="EMBL" id="MBE1561826.1"/>
    </source>
</evidence>
<dbReference type="RefSeq" id="WP_225958737.1">
    <property type="nucleotide sequence ID" value="NZ_BAAASY010000011.1"/>
</dbReference>
<dbReference type="Proteomes" id="UP000661607">
    <property type="component" value="Unassembled WGS sequence"/>
</dbReference>
<accession>A0ABR9KIG9</accession>
<organism evidence="3 4">
    <name type="scientific">Nonomuraea africana</name>
    <dbReference type="NCBI Taxonomy" id="46171"/>
    <lineage>
        <taxon>Bacteria</taxon>
        <taxon>Bacillati</taxon>
        <taxon>Actinomycetota</taxon>
        <taxon>Actinomycetes</taxon>
        <taxon>Streptosporangiales</taxon>
        <taxon>Streptosporangiaceae</taxon>
        <taxon>Nonomuraea</taxon>
    </lineage>
</organism>